<keyword evidence="5" id="KW-0862">Zinc</keyword>
<dbReference type="HAMAP" id="MF_00952">
    <property type="entry name" value="Topoisom_1_prok"/>
    <property type="match status" value="1"/>
</dbReference>
<dbReference type="EMBL" id="CP003772">
    <property type="protein sequence ID" value="AFQ03929.1"/>
    <property type="molecule type" value="Genomic_DNA"/>
</dbReference>
<dbReference type="PROSITE" id="PS00396">
    <property type="entry name" value="TOPO_IA_1"/>
    <property type="match status" value="1"/>
</dbReference>
<name>A0ABC7ZID6_MYCGT</name>
<dbReference type="Pfam" id="PF01396">
    <property type="entry name" value="Zn_ribbon_Top1"/>
    <property type="match status" value="2"/>
</dbReference>
<evidence type="ECO:0000313" key="14">
    <source>
        <dbReference type="Proteomes" id="UP000005254"/>
    </source>
</evidence>
<dbReference type="Pfam" id="PF01131">
    <property type="entry name" value="Topoisom_bac"/>
    <property type="match status" value="1"/>
</dbReference>
<dbReference type="Gene3D" id="1.10.290.10">
    <property type="entry name" value="Topoisomerase I, domain 4"/>
    <property type="match status" value="1"/>
</dbReference>
<dbReference type="GO" id="GO:0003677">
    <property type="term" value="F:DNA binding"/>
    <property type="evidence" value="ECO:0007669"/>
    <property type="project" value="UniProtKB-KW"/>
</dbReference>
<dbReference type="Gene3D" id="3.40.50.140">
    <property type="match status" value="1"/>
</dbReference>
<dbReference type="InterPro" id="IPR005733">
    <property type="entry name" value="TopoI_bac-type"/>
</dbReference>
<keyword evidence="4" id="KW-0863">Zinc-finger</keyword>
<comment type="catalytic activity">
    <reaction evidence="1 10">
        <text>ATP-independent breakage of single-stranded DNA, followed by passage and rejoining.</text>
        <dbReference type="EC" id="5.6.2.1"/>
    </reaction>
</comment>
<evidence type="ECO:0000256" key="1">
    <source>
        <dbReference type="ARBA" id="ARBA00000213"/>
    </source>
</evidence>
<dbReference type="InterPro" id="IPR013825">
    <property type="entry name" value="Topo_IA_cen_sub2"/>
</dbReference>
<reference evidence="13 14" key="1">
    <citation type="journal article" date="2012" name="J. Bacteriol.">
        <title>Draft Genome Sequences of Four Axenic Mycoplasma genitalium Strains Isolated from Denmark, Japan, and Australia.</title>
        <authorList>
            <person name="McGowin C.L."/>
            <person name="Ma L."/>
            <person name="Jensen J.S."/>
            <person name="Mancuso M.M."/>
            <person name="Hamasuna R."/>
            <person name="Adegboye D."/>
            <person name="Martin D.H."/>
        </authorList>
    </citation>
    <scope>NUCLEOTIDE SEQUENCE [LARGE SCALE GENOMIC DNA]</scope>
    <source>
        <strain evidence="13 14">M6320</strain>
    </source>
</reference>
<dbReference type="InterPro" id="IPR023406">
    <property type="entry name" value="Topo_IA_AS"/>
</dbReference>
<dbReference type="InterPro" id="IPR000380">
    <property type="entry name" value="Topo_IA"/>
</dbReference>
<dbReference type="InterPro" id="IPR013498">
    <property type="entry name" value="Topo_IA_Znf"/>
</dbReference>
<evidence type="ECO:0000256" key="4">
    <source>
        <dbReference type="ARBA" id="ARBA00022771"/>
    </source>
</evidence>
<dbReference type="Gene3D" id="2.70.20.10">
    <property type="entry name" value="Topoisomerase I, domain 3"/>
    <property type="match status" value="1"/>
</dbReference>
<dbReference type="Gene3D" id="1.10.460.10">
    <property type="entry name" value="Topoisomerase I, domain 2"/>
    <property type="match status" value="1"/>
</dbReference>
<comment type="function">
    <text evidence="10">Releases the supercoiling and torsional tension of DNA, which is introduced during the DNA replication and transcription, by transiently cleaving and rejoining one strand of the DNA duplex. Introduces a single-strand break via transesterification at a target site in duplex DNA. The scissile phosphodiester is attacked by the catalytic tyrosine of the enzyme, resulting in the formation of a DNA-(5'-phosphotyrosyl)-enzyme intermediate and the expulsion of a 3'-OH DNA strand. The free DNA strand then undergoes passage around the unbroken strand, thus removing DNA supercoils. Finally, in the religation step, the DNA 3'-OH attacks the covalent intermediate to expel the active-site tyrosine and restore the DNA phosphodiester backbone.</text>
</comment>
<dbReference type="PANTHER" id="PTHR42785:SF1">
    <property type="entry name" value="DNA TOPOISOMERASE"/>
    <property type="match status" value="1"/>
</dbReference>
<dbReference type="RefSeq" id="WP_014894396.1">
    <property type="nucleotide sequence ID" value="NC_018497.1"/>
</dbReference>
<dbReference type="SUPFAM" id="SSF57783">
    <property type="entry name" value="Zinc beta-ribbon"/>
    <property type="match status" value="2"/>
</dbReference>
<dbReference type="Proteomes" id="UP000005254">
    <property type="component" value="Chromosome"/>
</dbReference>
<dbReference type="GO" id="GO:0003917">
    <property type="term" value="F:DNA topoisomerase type I (single strand cut, ATP-independent) activity"/>
    <property type="evidence" value="ECO:0007669"/>
    <property type="project" value="UniProtKB-UniRule"/>
</dbReference>
<evidence type="ECO:0000256" key="10">
    <source>
        <dbReference type="HAMAP-Rule" id="MF_00952"/>
    </source>
</evidence>
<gene>
    <name evidence="10" type="primary">topA</name>
    <name evidence="13" type="ORF">CM1_00695</name>
</gene>
<keyword evidence="7 10" id="KW-0799">Topoisomerase</keyword>
<sequence length="709" mass="82561">MIKNLVVIESPNKVKTLKQYLPSDEFEIVSTVGHIREMVYKNFGFDENTYTPIWEDWTKNKQKNPKQKHLLSKFEIIKSIKAKASDAQNIFLASDPDREGEAISWHVYDLLDQKDKAKCKRITFNEITKKAVVDALKQPRNIDLNWVESQFARQILDRMIGFRLSRLLNSYLQAKSAGRVQSVALRFLEEREKEIAKFVPRFWWTVDVLLNKENNQKVVCANKSIPLVLREINLELSASLKLDFEAAENVSGIDFLNEASATRFANQLTGEYEVYFIDEPKIYYSSPNPVYTTASLQKDAINKLGWSSKKVTMVAQRLYEGISVNGKQTALISYPRTDSIRISNQFQSECEKYIEKEFGSHYLADKNKLKRHKKDEKIIQDAHEGIHPTYITITPNDLKNGVKRDEFLLYRLIWIRTVASLMADAKTSRTIVRFINQKNKFYTSSKSLLFDGYQRLYEEIKPNTKDELYIDLSKLKIGDKFSFEKISVNEHKTNPPPRYTQASLIEELEKSNIGRPSTYNTMASVNLERGYANLVNRFFYITELGEKVNNELSKHFGNVINKEFTKKMEKSLDEIAENKVNYQEFLKQFWTNFKSDVKLAENSIQKVKKEKELVERDCPKCNQPLVYRYTKRGNEKFVGCSDFPKCKYSEFSNPKPKLTLETLDELCPECNNKLVKRRTKFNAKKTFIGCSNFPNCRFIKKDNAAEFKQ</sequence>
<keyword evidence="6" id="KW-0460">Magnesium</keyword>
<dbReference type="PRINTS" id="PR00417">
    <property type="entry name" value="PRTPISMRASEI"/>
</dbReference>
<evidence type="ECO:0000313" key="13">
    <source>
        <dbReference type="EMBL" id="AFQ03929.1"/>
    </source>
</evidence>
<comment type="caution">
    <text evidence="10">Lacks conserved residue(s) required for the propagation of feature annotation.</text>
</comment>
<protein>
    <recommendedName>
        <fullName evidence="10">DNA topoisomerase 1</fullName>
        <ecNumber evidence="10">5.6.2.1</ecNumber>
    </recommendedName>
    <alternativeName>
        <fullName evidence="10">DNA topoisomerase I</fullName>
    </alternativeName>
</protein>
<feature type="domain" description="Toprim" evidence="11">
    <location>
        <begin position="3"/>
        <end position="127"/>
    </location>
</feature>
<dbReference type="NCBIfam" id="TIGR01051">
    <property type="entry name" value="topA_bact"/>
    <property type="match status" value="1"/>
</dbReference>
<evidence type="ECO:0000256" key="5">
    <source>
        <dbReference type="ARBA" id="ARBA00022833"/>
    </source>
</evidence>
<dbReference type="InterPro" id="IPR013497">
    <property type="entry name" value="Topo_IA_cen"/>
</dbReference>
<proteinExistence type="inferred from homology"/>
<evidence type="ECO:0000259" key="11">
    <source>
        <dbReference type="PROSITE" id="PS50880"/>
    </source>
</evidence>
<dbReference type="KEGG" id="mgx:CM1_00695"/>
<organism evidence="13 14">
    <name type="scientific">Mycoplasmoides genitalium M6320</name>
    <dbReference type="NCBI Taxonomy" id="662945"/>
    <lineage>
        <taxon>Bacteria</taxon>
        <taxon>Bacillati</taxon>
        <taxon>Mycoplasmatota</taxon>
        <taxon>Mycoplasmoidales</taxon>
        <taxon>Mycoplasmoidaceae</taxon>
        <taxon>Mycoplasmoides</taxon>
    </lineage>
</organism>
<dbReference type="InterPro" id="IPR013824">
    <property type="entry name" value="Topo_IA_cen_sub1"/>
</dbReference>
<dbReference type="PANTHER" id="PTHR42785">
    <property type="entry name" value="DNA TOPOISOMERASE, TYPE IA, CORE"/>
    <property type="match status" value="1"/>
</dbReference>
<dbReference type="InterPro" id="IPR028612">
    <property type="entry name" value="Topoisom_1_IA"/>
</dbReference>
<dbReference type="CDD" id="cd00186">
    <property type="entry name" value="TOP1Ac"/>
    <property type="match status" value="1"/>
</dbReference>
<dbReference type="InterPro" id="IPR013826">
    <property type="entry name" value="Topo_IA_cen_sub3"/>
</dbReference>
<dbReference type="SMART" id="SM00493">
    <property type="entry name" value="TOPRIM"/>
    <property type="match status" value="1"/>
</dbReference>
<feature type="site" description="Interaction with DNA" evidence="10">
    <location>
        <position position="34"/>
    </location>
</feature>
<dbReference type="SMART" id="SM00437">
    <property type="entry name" value="TOP1Ac"/>
    <property type="match status" value="1"/>
</dbReference>
<evidence type="ECO:0000256" key="8">
    <source>
        <dbReference type="ARBA" id="ARBA00023125"/>
    </source>
</evidence>
<feature type="site" description="Interaction with DNA" evidence="10">
    <location>
        <position position="157"/>
    </location>
</feature>
<comment type="similarity">
    <text evidence="2 10">Belongs to the type IA topoisomerase family.</text>
</comment>
<evidence type="ECO:0000256" key="9">
    <source>
        <dbReference type="ARBA" id="ARBA00023235"/>
    </source>
</evidence>
<evidence type="ECO:0000256" key="6">
    <source>
        <dbReference type="ARBA" id="ARBA00022842"/>
    </source>
</evidence>
<feature type="region of interest" description="Interaction with DNA" evidence="10">
    <location>
        <begin position="176"/>
        <end position="181"/>
    </location>
</feature>
<dbReference type="EC" id="5.6.2.1" evidence="10"/>
<dbReference type="InterPro" id="IPR003601">
    <property type="entry name" value="Topo_IA_2"/>
</dbReference>
<dbReference type="PROSITE" id="PS50880">
    <property type="entry name" value="TOPRIM"/>
    <property type="match status" value="1"/>
</dbReference>
<dbReference type="GO" id="GO:0006265">
    <property type="term" value="P:DNA topological change"/>
    <property type="evidence" value="ECO:0007669"/>
    <property type="project" value="UniProtKB-UniRule"/>
</dbReference>
<keyword evidence="3" id="KW-0479">Metal-binding</keyword>
<evidence type="ECO:0000256" key="7">
    <source>
        <dbReference type="ARBA" id="ARBA00023029"/>
    </source>
</evidence>
<dbReference type="SMART" id="SM00436">
    <property type="entry name" value="TOP1Bc"/>
    <property type="match status" value="1"/>
</dbReference>
<dbReference type="Gene3D" id="3.30.65.10">
    <property type="entry name" value="Bacterial Topoisomerase I, domain 1"/>
    <property type="match status" value="2"/>
</dbReference>
<evidence type="ECO:0000259" key="12">
    <source>
        <dbReference type="PROSITE" id="PS52039"/>
    </source>
</evidence>
<feature type="site" description="Interaction with DNA" evidence="10">
    <location>
        <position position="336"/>
    </location>
</feature>
<feature type="domain" description="Topo IA-type catalytic" evidence="12">
    <location>
        <begin position="143"/>
        <end position="598"/>
    </location>
</feature>
<feature type="active site" description="O-(5'-phospho-DNA)-tyrosine intermediate" evidence="10">
    <location>
        <position position="334"/>
    </location>
</feature>
<dbReference type="PROSITE" id="PS52039">
    <property type="entry name" value="TOPO_IA_2"/>
    <property type="match status" value="1"/>
</dbReference>
<dbReference type="GO" id="GO:0008270">
    <property type="term" value="F:zinc ion binding"/>
    <property type="evidence" value="ECO:0007669"/>
    <property type="project" value="UniProtKB-KW"/>
</dbReference>
<feature type="site" description="Interaction with DNA" evidence="10">
    <location>
        <position position="153"/>
    </location>
</feature>
<dbReference type="InterPro" id="IPR023405">
    <property type="entry name" value="Topo_IA_core_domain"/>
</dbReference>
<feature type="site" description="Interaction with DNA" evidence="10">
    <location>
        <position position="529"/>
    </location>
</feature>
<dbReference type="Pfam" id="PF01751">
    <property type="entry name" value="Toprim"/>
    <property type="match status" value="1"/>
</dbReference>
<comment type="subunit">
    <text evidence="10">Monomer.</text>
</comment>
<keyword evidence="8 10" id="KW-0238">DNA-binding</keyword>
<dbReference type="InterPro" id="IPR003602">
    <property type="entry name" value="Topo_IA_DNA-bd_dom"/>
</dbReference>
<dbReference type="InterPro" id="IPR006171">
    <property type="entry name" value="TOPRIM_dom"/>
</dbReference>
<dbReference type="SUPFAM" id="SSF56712">
    <property type="entry name" value="Prokaryotic type I DNA topoisomerase"/>
    <property type="match status" value="1"/>
</dbReference>
<dbReference type="AlphaFoldDB" id="A0ABC7ZID6"/>
<evidence type="ECO:0000256" key="2">
    <source>
        <dbReference type="ARBA" id="ARBA00009446"/>
    </source>
</evidence>
<evidence type="ECO:0000256" key="3">
    <source>
        <dbReference type="ARBA" id="ARBA00022723"/>
    </source>
</evidence>
<accession>A0ABC7ZID6</accession>
<keyword evidence="9 10" id="KW-0413">Isomerase</keyword>